<evidence type="ECO:0000313" key="2">
    <source>
        <dbReference type="EMBL" id="SIS92742.1"/>
    </source>
</evidence>
<keyword evidence="1" id="KW-0472">Membrane</keyword>
<name>A0A1N7N326_9RHOB</name>
<dbReference type="AlphaFoldDB" id="A0A1N7N326"/>
<organism evidence="2 3">
    <name type="scientific">Phaeovulum vinaykumarii</name>
    <dbReference type="NCBI Taxonomy" id="407234"/>
    <lineage>
        <taxon>Bacteria</taxon>
        <taxon>Pseudomonadati</taxon>
        <taxon>Pseudomonadota</taxon>
        <taxon>Alphaproteobacteria</taxon>
        <taxon>Rhodobacterales</taxon>
        <taxon>Paracoccaceae</taxon>
        <taxon>Phaeovulum</taxon>
    </lineage>
</organism>
<feature type="transmembrane region" description="Helical" evidence="1">
    <location>
        <begin position="356"/>
        <end position="374"/>
    </location>
</feature>
<evidence type="ECO:0000256" key="1">
    <source>
        <dbReference type="SAM" id="Phobius"/>
    </source>
</evidence>
<feature type="transmembrane region" description="Helical" evidence="1">
    <location>
        <begin position="116"/>
        <end position="134"/>
    </location>
</feature>
<evidence type="ECO:0008006" key="4">
    <source>
        <dbReference type="Google" id="ProtNLM"/>
    </source>
</evidence>
<dbReference type="RefSeq" id="WP_076367918.1">
    <property type="nucleotide sequence ID" value="NZ_FTOM01000015.1"/>
</dbReference>
<proteinExistence type="predicted"/>
<feature type="transmembrane region" description="Helical" evidence="1">
    <location>
        <begin position="7"/>
        <end position="24"/>
    </location>
</feature>
<dbReference type="OrthoDB" id="8209292at2"/>
<keyword evidence="3" id="KW-1185">Reference proteome</keyword>
<feature type="transmembrane region" description="Helical" evidence="1">
    <location>
        <begin position="325"/>
        <end position="344"/>
    </location>
</feature>
<feature type="transmembrane region" description="Helical" evidence="1">
    <location>
        <begin position="230"/>
        <end position="256"/>
    </location>
</feature>
<feature type="transmembrane region" description="Helical" evidence="1">
    <location>
        <begin position="30"/>
        <end position="50"/>
    </location>
</feature>
<dbReference type="EMBL" id="FTOM01000015">
    <property type="protein sequence ID" value="SIS92742.1"/>
    <property type="molecule type" value="Genomic_DNA"/>
</dbReference>
<accession>A0A1N7N326</accession>
<sequence length="416" mass="44381">MIATEKILAWLMFSTISILFFGSFPGISLAAQLSALVVLVFAAALALVMGQVRRVPLGTNEWVFLALVLISFVSSMLNDLPYSMQYTVLFAAAICAVIVLSRALSFQTIFESTAASFAVMVCVSIVLDPVNYLVGLSAQHIKGLGLLRYTQLGLHPNLAGFIFGGGTILLWVRALQKKGLARLAFLVLSALSFSLVMAASSRSGMLATVAAFTLVGLTRLFPLSRRNARLLGLALAGGGLAVVLTDLGTKAVGYLIKITDFESSTRGLGSGASGRTDLWLQGLAVIGNRDFLPAMFGSGLRSTDTDAVGFLTENAYITVLIENGLLAGGLALVVLVLSLGLYLLRSRRGDLHDLLIAMLLCFVLIESTLNRYIFGIGNPLSLYYLFIYAALLRHRPAFSPGALSRQRRAQASAATS</sequence>
<feature type="transmembrane region" description="Helical" evidence="1">
    <location>
        <begin position="154"/>
        <end position="172"/>
    </location>
</feature>
<evidence type="ECO:0000313" key="3">
    <source>
        <dbReference type="Proteomes" id="UP000186098"/>
    </source>
</evidence>
<keyword evidence="1" id="KW-1133">Transmembrane helix</keyword>
<protein>
    <recommendedName>
        <fullName evidence="4">O-antigen ligase</fullName>
    </recommendedName>
</protein>
<feature type="transmembrane region" description="Helical" evidence="1">
    <location>
        <begin position="62"/>
        <end position="78"/>
    </location>
</feature>
<reference evidence="3" key="1">
    <citation type="submission" date="2017-01" db="EMBL/GenBank/DDBJ databases">
        <authorList>
            <person name="Varghese N."/>
            <person name="Submissions S."/>
        </authorList>
    </citation>
    <scope>NUCLEOTIDE SEQUENCE [LARGE SCALE GENOMIC DNA]</scope>
    <source>
        <strain evidence="3">DSM 18714</strain>
    </source>
</reference>
<feature type="transmembrane region" description="Helical" evidence="1">
    <location>
        <begin position="179"/>
        <end position="199"/>
    </location>
</feature>
<gene>
    <name evidence="2" type="ORF">SAMN05421795_11510</name>
</gene>
<dbReference type="STRING" id="407234.SAMN05421795_11510"/>
<dbReference type="Proteomes" id="UP000186098">
    <property type="component" value="Unassembled WGS sequence"/>
</dbReference>
<keyword evidence="1" id="KW-0812">Transmembrane</keyword>
<feature type="transmembrane region" description="Helical" evidence="1">
    <location>
        <begin position="84"/>
        <end position="104"/>
    </location>
</feature>
<feature type="transmembrane region" description="Helical" evidence="1">
    <location>
        <begin position="205"/>
        <end position="223"/>
    </location>
</feature>